<evidence type="ECO:0000256" key="3">
    <source>
        <dbReference type="ARBA" id="ARBA00022630"/>
    </source>
</evidence>
<keyword evidence="7" id="KW-0325">Glycoprotein</keyword>
<dbReference type="InterPro" id="IPR017046">
    <property type="entry name" value="Prenylcysteine_Oxase1"/>
</dbReference>
<dbReference type="GO" id="GO:0030327">
    <property type="term" value="P:prenylated protein catabolic process"/>
    <property type="evidence" value="ECO:0007669"/>
    <property type="project" value="TreeGrafter"/>
</dbReference>
<evidence type="ECO:0000313" key="11">
    <source>
        <dbReference type="Proteomes" id="UP001145021"/>
    </source>
</evidence>
<evidence type="ECO:0000313" key="10">
    <source>
        <dbReference type="EMBL" id="KAJ1643881.1"/>
    </source>
</evidence>
<dbReference type="SUPFAM" id="SSF51905">
    <property type="entry name" value="FAD/NAD(P)-binding domain"/>
    <property type="match status" value="1"/>
</dbReference>
<evidence type="ECO:0000256" key="8">
    <source>
        <dbReference type="SAM" id="SignalP"/>
    </source>
</evidence>
<evidence type="ECO:0000256" key="2">
    <source>
        <dbReference type="ARBA" id="ARBA00009967"/>
    </source>
</evidence>
<feature type="signal peptide" evidence="8">
    <location>
        <begin position="1"/>
        <end position="20"/>
    </location>
</feature>
<keyword evidence="3" id="KW-0285">Flavoprotein</keyword>
<reference evidence="10" key="1">
    <citation type="submission" date="2022-07" db="EMBL/GenBank/DDBJ databases">
        <title>Phylogenomic reconstructions and comparative analyses of Kickxellomycotina fungi.</title>
        <authorList>
            <person name="Reynolds N.K."/>
            <person name="Stajich J.E."/>
            <person name="Barry K."/>
            <person name="Grigoriev I.V."/>
            <person name="Crous P."/>
            <person name="Smith M.E."/>
        </authorList>
    </citation>
    <scope>NUCLEOTIDE SEQUENCE</scope>
    <source>
        <strain evidence="10">NBRC 105413</strain>
    </source>
</reference>
<dbReference type="Proteomes" id="UP001145021">
    <property type="component" value="Unassembled WGS sequence"/>
</dbReference>
<dbReference type="AlphaFoldDB" id="A0A9W7XJ48"/>
<proteinExistence type="inferred from homology"/>
<organism evidence="10 11">
    <name type="scientific">Coemansia asiatica</name>
    <dbReference type="NCBI Taxonomy" id="1052880"/>
    <lineage>
        <taxon>Eukaryota</taxon>
        <taxon>Fungi</taxon>
        <taxon>Fungi incertae sedis</taxon>
        <taxon>Zoopagomycota</taxon>
        <taxon>Kickxellomycotina</taxon>
        <taxon>Kickxellomycetes</taxon>
        <taxon>Kickxellales</taxon>
        <taxon>Kickxellaceae</taxon>
        <taxon>Coemansia</taxon>
    </lineage>
</organism>
<comment type="cofactor">
    <cofactor evidence="1">
        <name>FAD</name>
        <dbReference type="ChEBI" id="CHEBI:57692"/>
    </cofactor>
</comment>
<evidence type="ECO:0000256" key="1">
    <source>
        <dbReference type="ARBA" id="ARBA00001974"/>
    </source>
</evidence>
<dbReference type="Pfam" id="PF07156">
    <property type="entry name" value="Prenylcys_lyase"/>
    <property type="match status" value="1"/>
</dbReference>
<keyword evidence="4 8" id="KW-0732">Signal</keyword>
<dbReference type="GO" id="GO:0001735">
    <property type="term" value="F:prenylcysteine oxidase activity"/>
    <property type="evidence" value="ECO:0007669"/>
    <property type="project" value="InterPro"/>
</dbReference>
<protein>
    <recommendedName>
        <fullName evidence="9">Prenylcysteine lyase domain-containing protein</fullName>
    </recommendedName>
</protein>
<dbReference type="InterPro" id="IPR010795">
    <property type="entry name" value="Prenylcys_lyase"/>
</dbReference>
<feature type="chain" id="PRO_5040839313" description="Prenylcysteine lyase domain-containing protein" evidence="8">
    <location>
        <begin position="21"/>
        <end position="523"/>
    </location>
</feature>
<dbReference type="Pfam" id="PF13450">
    <property type="entry name" value="NAD_binding_8"/>
    <property type="match status" value="1"/>
</dbReference>
<sequence length="523" mass="57804">MKLPAFQALLILLASNPVVSLKIAIVGAGAAGSSAAFFAQQELAQRGGDKGAEIHVFESSERIGGRAHVGTVTYNNQTMYFEQGASMFIGKNRHLMDMAKRFNLTLCAHPCTFGQDLDMEDAASGLASFGLWQPLKGPVKGGSWVVRQRAGQSYRNGLRLLWRYSGLSDIRRVRGFTKDAVDEFLQSYEEFENLQQGVFNSWDEYLEKKPMLQKSLYYTADQFYSAQGSDIGRQVLHEIVSLATRVNYMQDVDMVNTLGAHISMAAESDKAYSVAGGNWQTFGHMLSESGAHVHLKTRVLAIDHAGAGGYRLLVEPRTHDAATSLDGFDIVIVATPLPLSGIRVLDKRHSELVDAKYVHMHVTFVIGQLRSDLFPFDDLHEPLPRLIVTPFGITYPFNCLSILACLDNDSCAVAGKSTVLVKVFSHRPLDLAAVFASVHWHHQQSWHAYPQLEPRNAGNFSRGIFDDPLAFHLSRRVLPPIVLDQSGSAGVYYVNGMETLFSTMESQTVAARHVVRLAISKTL</sequence>
<keyword evidence="5" id="KW-0274">FAD</keyword>
<evidence type="ECO:0000256" key="4">
    <source>
        <dbReference type="ARBA" id="ARBA00022729"/>
    </source>
</evidence>
<dbReference type="EMBL" id="JANBOH010000211">
    <property type="protein sequence ID" value="KAJ1643881.1"/>
    <property type="molecule type" value="Genomic_DNA"/>
</dbReference>
<dbReference type="PANTHER" id="PTHR15944:SF0">
    <property type="entry name" value="PRENYLCYSTEINE LYASE DOMAIN-CONTAINING PROTEIN"/>
    <property type="match status" value="1"/>
</dbReference>
<dbReference type="PANTHER" id="PTHR15944">
    <property type="entry name" value="FARNESYLCYSTEINE LYASE"/>
    <property type="match status" value="1"/>
</dbReference>
<feature type="domain" description="Prenylcysteine lyase" evidence="9">
    <location>
        <begin position="154"/>
        <end position="467"/>
    </location>
</feature>
<evidence type="ECO:0000256" key="6">
    <source>
        <dbReference type="ARBA" id="ARBA00023002"/>
    </source>
</evidence>
<name>A0A9W7XJ48_9FUNG</name>
<dbReference type="Gene3D" id="3.50.50.60">
    <property type="entry name" value="FAD/NAD(P)-binding domain"/>
    <property type="match status" value="1"/>
</dbReference>
<gene>
    <name evidence="10" type="ORF">LPJ64_004393</name>
</gene>
<accession>A0A9W7XJ48</accession>
<keyword evidence="6" id="KW-0560">Oxidoreductase</keyword>
<dbReference type="InterPro" id="IPR036188">
    <property type="entry name" value="FAD/NAD-bd_sf"/>
</dbReference>
<evidence type="ECO:0000256" key="7">
    <source>
        <dbReference type="ARBA" id="ARBA00023180"/>
    </source>
</evidence>
<evidence type="ECO:0000259" key="9">
    <source>
        <dbReference type="Pfam" id="PF07156"/>
    </source>
</evidence>
<dbReference type="GO" id="GO:0030328">
    <property type="term" value="P:prenylcysteine catabolic process"/>
    <property type="evidence" value="ECO:0007669"/>
    <property type="project" value="InterPro"/>
</dbReference>
<keyword evidence="11" id="KW-1185">Reference proteome</keyword>
<comment type="similarity">
    <text evidence="2">Belongs to the prenylcysteine oxidase family.</text>
</comment>
<evidence type="ECO:0000256" key="5">
    <source>
        <dbReference type="ARBA" id="ARBA00022827"/>
    </source>
</evidence>
<comment type="caution">
    <text evidence="10">The sequence shown here is derived from an EMBL/GenBank/DDBJ whole genome shotgun (WGS) entry which is preliminary data.</text>
</comment>